<reference evidence="5 6" key="1">
    <citation type="journal article" date="2024" name="Int. J. Syst. Evol. Microbiol.">
        <title>Paenibacillus hexagrammi sp. nov., a novel bacterium isolated from the gut content of Hexagrammos agrammus.</title>
        <authorList>
            <person name="Jung H.K."/>
            <person name="Kim D.G."/>
            <person name="Zin H."/>
            <person name="Park J."/>
            <person name="Jung H."/>
            <person name="Kim Y.O."/>
            <person name="Kong H.J."/>
            <person name="Kim J.W."/>
            <person name="Kim Y.S."/>
        </authorList>
    </citation>
    <scope>NUCLEOTIDE SEQUENCE [LARGE SCALE GENOMIC DNA]</scope>
    <source>
        <strain evidence="5 6">YPD9-1</strain>
    </source>
</reference>
<proteinExistence type="inferred from homology"/>
<dbReference type="InterPro" id="IPR036291">
    <property type="entry name" value="NAD(P)-bd_dom_sf"/>
</dbReference>
<feature type="domain" description="Gfo/Idh/MocA-like oxidoreductase N-terminal" evidence="3">
    <location>
        <begin position="8"/>
        <end position="124"/>
    </location>
</feature>
<dbReference type="EMBL" id="CP090978">
    <property type="protein sequence ID" value="UJF31872.1"/>
    <property type="molecule type" value="Genomic_DNA"/>
</dbReference>
<dbReference type="PANTHER" id="PTHR43708">
    <property type="entry name" value="CONSERVED EXPRESSED OXIDOREDUCTASE (EUROFUNG)"/>
    <property type="match status" value="1"/>
</dbReference>
<dbReference type="SUPFAM" id="SSF51735">
    <property type="entry name" value="NAD(P)-binding Rossmann-fold domains"/>
    <property type="match status" value="1"/>
</dbReference>
<protein>
    <submittedName>
        <fullName evidence="5">Gfo/Idh/MocA family oxidoreductase</fullName>
    </submittedName>
</protein>
<dbReference type="Gene3D" id="3.30.360.10">
    <property type="entry name" value="Dihydrodipicolinate Reductase, domain 2"/>
    <property type="match status" value="1"/>
</dbReference>
<dbReference type="SUPFAM" id="SSF55347">
    <property type="entry name" value="Glyceraldehyde-3-phosphate dehydrogenase-like, C-terminal domain"/>
    <property type="match status" value="1"/>
</dbReference>
<keyword evidence="6" id="KW-1185">Reference proteome</keyword>
<dbReference type="Gene3D" id="3.40.50.720">
    <property type="entry name" value="NAD(P)-binding Rossmann-like Domain"/>
    <property type="match status" value="1"/>
</dbReference>
<evidence type="ECO:0000256" key="1">
    <source>
        <dbReference type="ARBA" id="ARBA00010928"/>
    </source>
</evidence>
<comment type="similarity">
    <text evidence="1">Belongs to the Gfo/Idh/MocA family.</text>
</comment>
<feature type="domain" description="GFO/IDH/MocA-like oxidoreductase" evidence="4">
    <location>
        <begin position="133"/>
        <end position="260"/>
    </location>
</feature>
<dbReference type="PANTHER" id="PTHR43708:SF5">
    <property type="entry name" value="CONSERVED EXPRESSED OXIDOREDUCTASE (EUROFUNG)-RELATED"/>
    <property type="match status" value="1"/>
</dbReference>
<name>A0ABY3SG08_9BACL</name>
<dbReference type="InterPro" id="IPR055170">
    <property type="entry name" value="GFO_IDH_MocA-like_dom"/>
</dbReference>
<keyword evidence="2" id="KW-0560">Oxidoreductase</keyword>
<evidence type="ECO:0000256" key="2">
    <source>
        <dbReference type="ARBA" id="ARBA00023002"/>
    </source>
</evidence>
<organism evidence="5 6">
    <name type="scientific">Paenibacillus hexagrammi</name>
    <dbReference type="NCBI Taxonomy" id="2908839"/>
    <lineage>
        <taxon>Bacteria</taxon>
        <taxon>Bacillati</taxon>
        <taxon>Bacillota</taxon>
        <taxon>Bacilli</taxon>
        <taxon>Bacillales</taxon>
        <taxon>Paenibacillaceae</taxon>
        <taxon>Paenibacillus</taxon>
    </lineage>
</organism>
<dbReference type="Proteomes" id="UP001649230">
    <property type="component" value="Chromosome"/>
</dbReference>
<dbReference type="RefSeq" id="WP_235118217.1">
    <property type="nucleotide sequence ID" value="NZ_CP090978.1"/>
</dbReference>
<evidence type="ECO:0000313" key="6">
    <source>
        <dbReference type="Proteomes" id="UP001649230"/>
    </source>
</evidence>
<gene>
    <name evidence="5" type="ORF">L0M14_19205</name>
</gene>
<dbReference type="Pfam" id="PF01408">
    <property type="entry name" value="GFO_IDH_MocA"/>
    <property type="match status" value="1"/>
</dbReference>
<evidence type="ECO:0000313" key="5">
    <source>
        <dbReference type="EMBL" id="UJF31872.1"/>
    </source>
</evidence>
<evidence type="ECO:0000259" key="3">
    <source>
        <dbReference type="Pfam" id="PF01408"/>
    </source>
</evidence>
<dbReference type="InterPro" id="IPR000683">
    <property type="entry name" value="Gfo/Idh/MocA-like_OxRdtase_N"/>
</dbReference>
<dbReference type="Pfam" id="PF22725">
    <property type="entry name" value="GFO_IDH_MocA_C3"/>
    <property type="match status" value="1"/>
</dbReference>
<evidence type="ECO:0000259" key="4">
    <source>
        <dbReference type="Pfam" id="PF22725"/>
    </source>
</evidence>
<dbReference type="InterPro" id="IPR051317">
    <property type="entry name" value="Gfo/Idh/MocA_oxidoreduct"/>
</dbReference>
<accession>A0ABY3SG08</accession>
<sequence length="344" mass="38160">MMPPSPMRLGMIGFGRIVELIHLPVVKRLKGIEVAGVYDITPERLRLAERRGFHTYTDLDELLSTPLDAVLVATPHQSHYSIAALALRAGKHVILEKPVTLTSEEAIQLKQLAQSSGKVITVFHNRRYDSDFELVKQVIAGGELGPLLSVSRRHHSFGSGAPFGVKSFYPNWRNEAYYGGGALLDWGVHLIDQLLQLQAGKFRRITATLQNMRWLQGDVEDYVQATICTDQDIMVSLDINFGSYANTPMWVVGGEAGTLEVISDREATIYLKDSKPRTIELKPSLLDGPCTIYASFLAHLQEGKPLAITIDEAVETMRVVDAIRQSAAQRKEVLYGDYVLSPSS</sequence>